<evidence type="ECO:0000313" key="7">
    <source>
        <dbReference type="EMBL" id="MFC0470129.1"/>
    </source>
</evidence>
<evidence type="ECO:0000256" key="5">
    <source>
        <dbReference type="ARBA" id="ARBA00023136"/>
    </source>
</evidence>
<comment type="caution">
    <text evidence="7">The sequence shown here is derived from an EMBL/GenBank/DDBJ whole genome shotgun (WGS) entry which is preliminary data.</text>
</comment>
<dbReference type="InterPro" id="IPR010070">
    <property type="entry name" value="YjcZ-like"/>
</dbReference>
<evidence type="ECO:0000256" key="2">
    <source>
        <dbReference type="ARBA" id="ARBA00010221"/>
    </source>
</evidence>
<protein>
    <submittedName>
        <fullName evidence="7">YjcZ family sporulation protein</fullName>
    </submittedName>
</protein>
<dbReference type="NCBIfam" id="TIGR01732">
    <property type="entry name" value="tiny_TM_bacill"/>
    <property type="match status" value="1"/>
</dbReference>
<evidence type="ECO:0000256" key="4">
    <source>
        <dbReference type="ARBA" id="ARBA00022989"/>
    </source>
</evidence>
<evidence type="ECO:0000313" key="8">
    <source>
        <dbReference type="Proteomes" id="UP001589838"/>
    </source>
</evidence>
<dbReference type="Pfam" id="PF09680">
    <property type="entry name" value="YjcZ_2"/>
    <property type="match status" value="1"/>
</dbReference>
<dbReference type="RefSeq" id="WP_335958800.1">
    <property type="nucleotide sequence ID" value="NZ_JAXBLX010000003.1"/>
</dbReference>
<accession>A0ABV6KA48</accession>
<comment type="similarity">
    <text evidence="2">Belongs to the SscA family.</text>
</comment>
<keyword evidence="4 6" id="KW-1133">Transmembrane helix</keyword>
<gene>
    <name evidence="7" type="ORF">ACFFHM_06225</name>
</gene>
<sequence>MYPNVNAPFAMGANVNAPFTMGAAENMPFTMGEASPYQPYHYSPVMGYSAPSRCYDSFILIVVLFILLIIVGAGSYSKC</sequence>
<dbReference type="Proteomes" id="UP001589838">
    <property type="component" value="Unassembled WGS sequence"/>
</dbReference>
<proteinExistence type="inferred from homology"/>
<reference evidence="7 8" key="1">
    <citation type="submission" date="2024-09" db="EMBL/GenBank/DDBJ databases">
        <authorList>
            <person name="Sun Q."/>
            <person name="Mori K."/>
        </authorList>
    </citation>
    <scope>NUCLEOTIDE SEQUENCE [LARGE SCALE GENOMIC DNA]</scope>
    <source>
        <strain evidence="7 8">NCAIM B.02610</strain>
    </source>
</reference>
<keyword evidence="3 6" id="KW-0812">Transmembrane</keyword>
<comment type="subcellular location">
    <subcellularLocation>
        <location evidence="1">Membrane</location>
        <topology evidence="1">Single-pass membrane protein</topology>
    </subcellularLocation>
</comment>
<evidence type="ECO:0000256" key="3">
    <source>
        <dbReference type="ARBA" id="ARBA00022692"/>
    </source>
</evidence>
<organism evidence="7 8">
    <name type="scientific">Halalkalibacter kiskunsagensis</name>
    <dbReference type="NCBI Taxonomy" id="1548599"/>
    <lineage>
        <taxon>Bacteria</taxon>
        <taxon>Bacillati</taxon>
        <taxon>Bacillota</taxon>
        <taxon>Bacilli</taxon>
        <taxon>Bacillales</taxon>
        <taxon>Bacillaceae</taxon>
        <taxon>Halalkalibacter</taxon>
    </lineage>
</organism>
<keyword evidence="5 6" id="KW-0472">Membrane</keyword>
<evidence type="ECO:0000256" key="1">
    <source>
        <dbReference type="ARBA" id="ARBA00004167"/>
    </source>
</evidence>
<name>A0ABV6KA48_9BACI</name>
<feature type="transmembrane region" description="Helical" evidence="6">
    <location>
        <begin position="58"/>
        <end position="76"/>
    </location>
</feature>
<keyword evidence="8" id="KW-1185">Reference proteome</keyword>
<dbReference type="EMBL" id="JBHLUX010000017">
    <property type="protein sequence ID" value="MFC0470129.1"/>
    <property type="molecule type" value="Genomic_DNA"/>
</dbReference>
<evidence type="ECO:0000256" key="6">
    <source>
        <dbReference type="SAM" id="Phobius"/>
    </source>
</evidence>